<proteinExistence type="predicted"/>
<gene>
    <name evidence="1" type="ORF">AWC04_01000</name>
</gene>
<organism evidence="1 2">
    <name type="scientific">Mycolicibacterium fallax</name>
    <name type="common">Mycobacterium fallax</name>
    <dbReference type="NCBI Taxonomy" id="1793"/>
    <lineage>
        <taxon>Bacteria</taxon>
        <taxon>Bacillati</taxon>
        <taxon>Actinomycetota</taxon>
        <taxon>Actinomycetes</taxon>
        <taxon>Mycobacteriales</taxon>
        <taxon>Mycobacteriaceae</taxon>
        <taxon>Mycolicibacterium</taxon>
    </lineage>
</organism>
<keyword evidence="2" id="KW-1185">Reference proteome</keyword>
<dbReference type="OrthoDB" id="9803979at2"/>
<name>A0A1X1RN49_MYCFA</name>
<comment type="caution">
    <text evidence="1">The sequence shown here is derived from an EMBL/GenBank/DDBJ whole genome shotgun (WGS) entry which is preliminary data.</text>
</comment>
<protein>
    <submittedName>
        <fullName evidence="1">Uncharacterized protein</fullName>
    </submittedName>
</protein>
<dbReference type="EMBL" id="LQOJ01000005">
    <property type="protein sequence ID" value="ORV10034.1"/>
    <property type="molecule type" value="Genomic_DNA"/>
</dbReference>
<dbReference type="AlphaFoldDB" id="A0A1X1RN49"/>
<reference evidence="1 2" key="1">
    <citation type="submission" date="2016-01" db="EMBL/GenBank/DDBJ databases">
        <title>The new phylogeny of the genus Mycobacterium.</title>
        <authorList>
            <person name="Tarcisio F."/>
            <person name="Conor M."/>
            <person name="Antonella G."/>
            <person name="Elisabetta G."/>
            <person name="Giulia F.S."/>
            <person name="Sara T."/>
            <person name="Anna F."/>
            <person name="Clotilde B."/>
            <person name="Roberto B."/>
            <person name="Veronica D.S."/>
            <person name="Fabio R."/>
            <person name="Monica P."/>
            <person name="Olivier J."/>
            <person name="Enrico T."/>
            <person name="Nicola S."/>
        </authorList>
    </citation>
    <scope>NUCLEOTIDE SEQUENCE [LARGE SCALE GENOMIC DNA]</scope>
    <source>
        <strain evidence="1 2">DSM 44179</strain>
    </source>
</reference>
<accession>A0A1X1RN49</accession>
<evidence type="ECO:0000313" key="1">
    <source>
        <dbReference type="EMBL" id="ORV10034.1"/>
    </source>
</evidence>
<dbReference type="Proteomes" id="UP000193484">
    <property type="component" value="Unassembled WGS sequence"/>
</dbReference>
<sequence length="184" mass="20287">MTRMDKQKFQAWAYDDLLANTTRGVLAEYIVATALGIDEVKRVEWHSHDLDVDLDGVKVGVEVKSAAYVQSWEQTRPSVIEFGIGPAKGWDAHTNTYAPSARRSAKVYVFCLLNGSIGEPVDPLDVRQWTFYVMPTSELNRKVPEQKKIRLGPLLALGPRQCSFDELKTAIHAAAGLNGLSGGA</sequence>
<evidence type="ECO:0000313" key="2">
    <source>
        <dbReference type="Proteomes" id="UP000193484"/>
    </source>
</evidence>